<reference evidence="10 11" key="1">
    <citation type="submission" date="2019-09" db="EMBL/GenBank/DDBJ databases">
        <title>Genome sequencing of strain KACC 19306.</title>
        <authorList>
            <person name="Heo J."/>
            <person name="Kim S.-J."/>
            <person name="Kim J.-S."/>
            <person name="Hong S.-B."/>
            <person name="Kwon S.-W."/>
        </authorList>
    </citation>
    <scope>NUCLEOTIDE SEQUENCE [LARGE SCALE GENOMIC DNA]</scope>
    <source>
        <strain evidence="10 11">KACC 19306</strain>
    </source>
</reference>
<dbReference type="AlphaFoldDB" id="A0A5C1YHE6"/>
<evidence type="ECO:0000256" key="2">
    <source>
        <dbReference type="ARBA" id="ARBA00006683"/>
    </source>
</evidence>
<name>A0A5C1YHE6_9MICO</name>
<dbReference type="Proteomes" id="UP000324678">
    <property type="component" value="Chromosome"/>
</dbReference>
<protein>
    <recommendedName>
        <fullName evidence="12">Polysaccharide chain length determinant N-terminal domain-containing protein</fullName>
    </recommendedName>
</protein>
<dbReference type="OrthoDB" id="9812433at2"/>
<dbReference type="Gene3D" id="3.40.50.300">
    <property type="entry name" value="P-loop containing nucleotide triphosphate hydrolases"/>
    <property type="match status" value="1"/>
</dbReference>
<evidence type="ECO:0000259" key="8">
    <source>
        <dbReference type="Pfam" id="PF01656"/>
    </source>
</evidence>
<feature type="transmembrane region" description="Helical" evidence="7">
    <location>
        <begin position="12"/>
        <end position="35"/>
    </location>
</feature>
<dbReference type="KEGG" id="ail:FLP10_06925"/>
<dbReference type="EMBL" id="CP043505">
    <property type="protein sequence ID" value="QEO14182.1"/>
    <property type="molecule type" value="Genomic_DNA"/>
</dbReference>
<evidence type="ECO:0000256" key="4">
    <source>
        <dbReference type="ARBA" id="ARBA00022692"/>
    </source>
</evidence>
<accession>A0A5C1YHE6</accession>
<evidence type="ECO:0000313" key="10">
    <source>
        <dbReference type="EMBL" id="QEO14182.1"/>
    </source>
</evidence>
<comment type="subcellular location">
    <subcellularLocation>
        <location evidence="1">Cell membrane</location>
        <topology evidence="1">Multi-pass membrane protein</topology>
    </subcellularLocation>
</comment>
<dbReference type="InterPro" id="IPR003856">
    <property type="entry name" value="LPS_length_determ_N"/>
</dbReference>
<feature type="transmembrane region" description="Helical" evidence="7">
    <location>
        <begin position="174"/>
        <end position="196"/>
    </location>
</feature>
<dbReference type="InterPro" id="IPR002586">
    <property type="entry name" value="CobQ/CobB/MinD/ParA_Nub-bd_dom"/>
</dbReference>
<evidence type="ECO:0000256" key="5">
    <source>
        <dbReference type="ARBA" id="ARBA00022989"/>
    </source>
</evidence>
<gene>
    <name evidence="10" type="ORF">FLP10_06925</name>
</gene>
<keyword evidence="11" id="KW-1185">Reference proteome</keyword>
<feature type="domain" description="CobQ/CobB/MinD/ParA nucleotide binding" evidence="8">
    <location>
        <begin position="292"/>
        <end position="454"/>
    </location>
</feature>
<evidence type="ECO:0000256" key="3">
    <source>
        <dbReference type="ARBA" id="ARBA00022475"/>
    </source>
</evidence>
<dbReference type="Pfam" id="PF01656">
    <property type="entry name" value="CbiA"/>
    <property type="match status" value="1"/>
</dbReference>
<dbReference type="InterPro" id="IPR050445">
    <property type="entry name" value="Bact_polysacc_biosynth/exp"/>
</dbReference>
<dbReference type="GO" id="GO:0004713">
    <property type="term" value="F:protein tyrosine kinase activity"/>
    <property type="evidence" value="ECO:0007669"/>
    <property type="project" value="TreeGrafter"/>
</dbReference>
<dbReference type="PANTHER" id="PTHR32309">
    <property type="entry name" value="TYROSINE-PROTEIN KINASE"/>
    <property type="match status" value="1"/>
</dbReference>
<evidence type="ECO:0000313" key="11">
    <source>
        <dbReference type="Proteomes" id="UP000324678"/>
    </source>
</evidence>
<dbReference type="Pfam" id="PF02706">
    <property type="entry name" value="Wzz"/>
    <property type="match status" value="1"/>
</dbReference>
<sequence length="460" mass="46370">MELRESLRVVRRNWAVIAVIVLVGTVGGLAATWIIPEAWESKTTVAFEAVQSGGSMQDELQANNLIAQQLPTYAQLALTSEVLQPVIEELGLDVPSYELAKDLTVEPSATGGALITITAGADTGEEAAALAGAIADELISAVSTTVTGPDGQSGGITGRVVDPAFVPDVRAVPILWLDLVIGFGAGLVIAFTVVAVREVLNRRIRGPRDLDRADLPPLIGTVPRQRRLAPADLVGLAETPALADAFQRLRIAIGASARAASEAQRPDASRAAPDASPATRVIVVVAVEPRAGATTVAAGLATAAADSGQRVALVDADLRAPAIGALETEPVEGGGLAGFLDGTGSAAGLATEVAPGLRLVRTAPAAEGGSEALGSTRMAAALDALARDADLIVIDGGAVTAVADPLLLAPFADAYLVVARAGSSTVDELAAATRAVLSAGATVAGVVLNRVPARGPDAAA</sequence>
<keyword evidence="3" id="KW-1003">Cell membrane</keyword>
<dbReference type="GO" id="GO:0005886">
    <property type="term" value="C:plasma membrane"/>
    <property type="evidence" value="ECO:0007669"/>
    <property type="project" value="UniProtKB-SubCell"/>
</dbReference>
<evidence type="ECO:0000256" key="6">
    <source>
        <dbReference type="ARBA" id="ARBA00023136"/>
    </source>
</evidence>
<evidence type="ECO:0008006" key="12">
    <source>
        <dbReference type="Google" id="ProtNLM"/>
    </source>
</evidence>
<evidence type="ECO:0000259" key="9">
    <source>
        <dbReference type="Pfam" id="PF02706"/>
    </source>
</evidence>
<dbReference type="SUPFAM" id="SSF52540">
    <property type="entry name" value="P-loop containing nucleoside triphosphate hydrolases"/>
    <property type="match status" value="1"/>
</dbReference>
<evidence type="ECO:0000256" key="7">
    <source>
        <dbReference type="SAM" id="Phobius"/>
    </source>
</evidence>
<organism evidence="10 11">
    <name type="scientific">Agromyces intestinalis</name>
    <dbReference type="NCBI Taxonomy" id="2592652"/>
    <lineage>
        <taxon>Bacteria</taxon>
        <taxon>Bacillati</taxon>
        <taxon>Actinomycetota</taxon>
        <taxon>Actinomycetes</taxon>
        <taxon>Micrococcales</taxon>
        <taxon>Microbacteriaceae</taxon>
        <taxon>Agromyces</taxon>
    </lineage>
</organism>
<comment type="similarity">
    <text evidence="2">Belongs to the CpsC/CapA family.</text>
</comment>
<proteinExistence type="inferred from homology"/>
<feature type="domain" description="Polysaccharide chain length determinant N-terminal" evidence="9">
    <location>
        <begin position="2"/>
        <end position="90"/>
    </location>
</feature>
<dbReference type="InterPro" id="IPR027417">
    <property type="entry name" value="P-loop_NTPase"/>
</dbReference>
<keyword evidence="4 7" id="KW-0812">Transmembrane</keyword>
<evidence type="ECO:0000256" key="1">
    <source>
        <dbReference type="ARBA" id="ARBA00004651"/>
    </source>
</evidence>
<keyword evidence="5 7" id="KW-1133">Transmembrane helix</keyword>
<keyword evidence="6 7" id="KW-0472">Membrane</keyword>
<dbReference type="PANTHER" id="PTHR32309:SF13">
    <property type="entry name" value="FERRIC ENTEROBACTIN TRANSPORT PROTEIN FEPE"/>
    <property type="match status" value="1"/>
</dbReference>
<dbReference type="RefSeq" id="WP_149160203.1">
    <property type="nucleotide sequence ID" value="NZ_CP043505.1"/>
</dbReference>